<reference evidence="11 12" key="1">
    <citation type="submission" date="2018-10" db="EMBL/GenBank/DDBJ databases">
        <title>Isolation of pseudouridimycin from Streptomyces albus DSM 40763.</title>
        <authorList>
            <person name="Rosenqvist P."/>
            <person name="Metsae-Ketelae M."/>
            <person name="Virta P."/>
        </authorList>
    </citation>
    <scope>NUCLEOTIDE SEQUENCE [LARGE SCALE GENOMIC DNA]</scope>
    <source>
        <strain evidence="11 12">DSM 40763</strain>
    </source>
</reference>
<keyword evidence="6 8" id="KW-0472">Membrane</keyword>
<dbReference type="InterPro" id="IPR034746">
    <property type="entry name" value="POTRA"/>
</dbReference>
<dbReference type="PANTHER" id="PTHR37820">
    <property type="entry name" value="CELL DIVISION PROTEIN DIVIB"/>
    <property type="match status" value="1"/>
</dbReference>
<evidence type="ECO:0000256" key="9">
    <source>
        <dbReference type="SAM" id="MobiDB-lite"/>
    </source>
</evidence>
<evidence type="ECO:0000313" key="12">
    <source>
        <dbReference type="Proteomes" id="UP000298111"/>
    </source>
</evidence>
<keyword evidence="5 8" id="KW-1133">Transmembrane helix</keyword>
<evidence type="ECO:0000256" key="7">
    <source>
        <dbReference type="ARBA" id="ARBA00023306"/>
    </source>
</evidence>
<dbReference type="InterPro" id="IPR050487">
    <property type="entry name" value="FtsQ_DivIB"/>
</dbReference>
<keyword evidence="4 8" id="KW-0812">Transmembrane</keyword>
<dbReference type="GO" id="GO:0090529">
    <property type="term" value="P:cell septum assembly"/>
    <property type="evidence" value="ECO:0007669"/>
    <property type="project" value="InterPro"/>
</dbReference>
<evidence type="ECO:0000256" key="1">
    <source>
        <dbReference type="ARBA" id="ARBA00004370"/>
    </source>
</evidence>
<comment type="function">
    <text evidence="8">Essential cell division protein.</text>
</comment>
<dbReference type="AlphaFoldDB" id="A0A8H1LN67"/>
<evidence type="ECO:0000256" key="5">
    <source>
        <dbReference type="ARBA" id="ARBA00022989"/>
    </source>
</evidence>
<feature type="transmembrane region" description="Helical" evidence="8">
    <location>
        <begin position="67"/>
        <end position="87"/>
    </location>
</feature>
<keyword evidence="7 8" id="KW-0131">Cell cycle</keyword>
<gene>
    <name evidence="8" type="primary">ftsQ</name>
    <name evidence="11" type="ORF">D8771_01290</name>
</gene>
<feature type="domain" description="POTRA" evidence="10">
    <location>
        <begin position="92"/>
        <end position="161"/>
    </location>
</feature>
<dbReference type="Gene3D" id="3.10.20.310">
    <property type="entry name" value="membrane protein fhac"/>
    <property type="match status" value="1"/>
</dbReference>
<feature type="compositionally biased region" description="Low complexity" evidence="9">
    <location>
        <begin position="1"/>
        <end position="36"/>
    </location>
</feature>
<dbReference type="Pfam" id="PF08478">
    <property type="entry name" value="POTRA_1"/>
    <property type="match status" value="1"/>
</dbReference>
<dbReference type="PANTHER" id="PTHR37820:SF1">
    <property type="entry name" value="CELL DIVISION PROTEIN FTSQ"/>
    <property type="match status" value="1"/>
</dbReference>
<evidence type="ECO:0000313" key="11">
    <source>
        <dbReference type="EMBL" id="TGG89892.1"/>
    </source>
</evidence>
<dbReference type="GO" id="GO:0043093">
    <property type="term" value="P:FtsZ-dependent cytokinesis"/>
    <property type="evidence" value="ECO:0007669"/>
    <property type="project" value="UniProtKB-UniRule"/>
</dbReference>
<dbReference type="InterPro" id="IPR013685">
    <property type="entry name" value="POTRA_FtsQ_type"/>
</dbReference>
<keyword evidence="3 8" id="KW-0132">Cell division</keyword>
<protein>
    <recommendedName>
        <fullName evidence="8">Cell division protein FtsQ</fullName>
    </recommendedName>
</protein>
<evidence type="ECO:0000256" key="3">
    <source>
        <dbReference type="ARBA" id="ARBA00022618"/>
    </source>
</evidence>
<name>A0A8H1LN67_9ACTN</name>
<dbReference type="GO" id="GO:0032153">
    <property type="term" value="C:cell division site"/>
    <property type="evidence" value="ECO:0007669"/>
    <property type="project" value="UniProtKB-UniRule"/>
</dbReference>
<comment type="subcellular location">
    <subcellularLocation>
        <location evidence="8">Cell membrane</location>
        <topology evidence="8">Single-pass type II membrane protein</topology>
    </subcellularLocation>
    <subcellularLocation>
        <location evidence="1">Membrane</location>
    </subcellularLocation>
    <text evidence="8">Localizes to the division septum.</text>
</comment>
<sequence length="295" mass="31158">MAAAGRGAGTARPVRPRGAAGTAGRATPRPAAPSRGSGSGSGSRGGRGNGSGDGETRPGRWLPKRRTLLLVLALLVPLCGFGLWALYGSSWLRAENVSVGGTRVLSENDVTRAAAVPLGDPLISIDKGAVRERVRRALPRVRDVTVERSWPHDITLTVTERRPELVMESAGKYVEVDVDGVRFATVGKPPKGVPVLVLQGGSRPAREHFSDTRLRREAARVAAALPEPVRRATRVVRVRSYDDITLELTGKRTVGWGSSERAEAKATALTALMKAAEDATHFDVSAPSAPAASDS</sequence>
<organism evidence="11 12">
    <name type="scientific">Streptomyces albus</name>
    <dbReference type="NCBI Taxonomy" id="1888"/>
    <lineage>
        <taxon>Bacteria</taxon>
        <taxon>Bacillati</taxon>
        <taxon>Actinomycetota</taxon>
        <taxon>Actinomycetes</taxon>
        <taxon>Kitasatosporales</taxon>
        <taxon>Streptomycetaceae</taxon>
        <taxon>Streptomyces</taxon>
    </lineage>
</organism>
<evidence type="ECO:0000256" key="4">
    <source>
        <dbReference type="ARBA" id="ARBA00022692"/>
    </source>
</evidence>
<dbReference type="EMBL" id="RCIY01000002">
    <property type="protein sequence ID" value="TGG89892.1"/>
    <property type="molecule type" value="Genomic_DNA"/>
</dbReference>
<evidence type="ECO:0000259" key="10">
    <source>
        <dbReference type="PROSITE" id="PS51779"/>
    </source>
</evidence>
<feature type="region of interest" description="Disordered" evidence="9">
    <location>
        <begin position="1"/>
        <end position="60"/>
    </location>
</feature>
<evidence type="ECO:0000256" key="6">
    <source>
        <dbReference type="ARBA" id="ARBA00023136"/>
    </source>
</evidence>
<dbReference type="Proteomes" id="UP000298111">
    <property type="component" value="Unassembled WGS sequence"/>
</dbReference>
<accession>A0A8H1LN67</accession>
<feature type="compositionally biased region" description="Gly residues" evidence="9">
    <location>
        <begin position="37"/>
        <end position="53"/>
    </location>
</feature>
<comment type="similarity">
    <text evidence="8">Belongs to the FtsQ/DivIB family. FtsQ subfamily.</text>
</comment>
<proteinExistence type="inferred from homology"/>
<dbReference type="InterPro" id="IPR026579">
    <property type="entry name" value="FtsQ"/>
</dbReference>
<comment type="caution">
    <text evidence="11">The sequence shown here is derived from an EMBL/GenBank/DDBJ whole genome shotgun (WGS) entry which is preliminary data.</text>
</comment>
<evidence type="ECO:0000256" key="2">
    <source>
        <dbReference type="ARBA" id="ARBA00022475"/>
    </source>
</evidence>
<dbReference type="HAMAP" id="MF_00911">
    <property type="entry name" value="FtsQ_subfam"/>
    <property type="match status" value="1"/>
</dbReference>
<dbReference type="PROSITE" id="PS51779">
    <property type="entry name" value="POTRA"/>
    <property type="match status" value="1"/>
</dbReference>
<evidence type="ECO:0000256" key="8">
    <source>
        <dbReference type="HAMAP-Rule" id="MF_00911"/>
    </source>
</evidence>
<dbReference type="GO" id="GO:0005886">
    <property type="term" value="C:plasma membrane"/>
    <property type="evidence" value="ECO:0007669"/>
    <property type="project" value="UniProtKB-SubCell"/>
</dbReference>
<keyword evidence="2 8" id="KW-1003">Cell membrane</keyword>